<dbReference type="InterPro" id="IPR012337">
    <property type="entry name" value="RNaseH-like_sf"/>
</dbReference>
<accession>A0AAD9UWA8</accession>
<comment type="caution">
    <text evidence="2">The sequence shown here is derived from an EMBL/GenBank/DDBJ whole genome shotgun (WGS) entry which is preliminary data.</text>
</comment>
<reference evidence="2" key="2">
    <citation type="journal article" date="2023" name="Science">
        <title>Genomic signatures of disease resistance in endangered staghorn corals.</title>
        <authorList>
            <person name="Vollmer S.V."/>
            <person name="Selwyn J.D."/>
            <person name="Despard B.A."/>
            <person name="Roesel C.L."/>
        </authorList>
    </citation>
    <scope>NUCLEOTIDE SEQUENCE</scope>
    <source>
        <strain evidence="2">K2</strain>
    </source>
</reference>
<feature type="domain" description="Integrase catalytic" evidence="1">
    <location>
        <begin position="37"/>
        <end position="181"/>
    </location>
</feature>
<dbReference type="InterPro" id="IPR036397">
    <property type="entry name" value="RNaseH_sf"/>
</dbReference>
<organism evidence="2 3">
    <name type="scientific">Acropora cervicornis</name>
    <name type="common">Staghorn coral</name>
    <dbReference type="NCBI Taxonomy" id="6130"/>
    <lineage>
        <taxon>Eukaryota</taxon>
        <taxon>Metazoa</taxon>
        <taxon>Cnidaria</taxon>
        <taxon>Anthozoa</taxon>
        <taxon>Hexacorallia</taxon>
        <taxon>Scleractinia</taxon>
        <taxon>Astrocoeniina</taxon>
        <taxon>Acroporidae</taxon>
        <taxon>Acropora</taxon>
    </lineage>
</organism>
<dbReference type="Pfam" id="PF00665">
    <property type="entry name" value="rve"/>
    <property type="match status" value="1"/>
</dbReference>
<reference evidence="2" key="1">
    <citation type="journal article" date="2023" name="G3 (Bethesda)">
        <title>Whole genome assembly and annotation of the endangered Caribbean coral Acropora cervicornis.</title>
        <authorList>
            <person name="Selwyn J.D."/>
            <person name="Vollmer S.V."/>
        </authorList>
    </citation>
    <scope>NUCLEOTIDE SEQUENCE</scope>
    <source>
        <strain evidence="2">K2</strain>
    </source>
</reference>
<dbReference type="InterPro" id="IPR001584">
    <property type="entry name" value="Integrase_cat-core"/>
</dbReference>
<evidence type="ECO:0000313" key="3">
    <source>
        <dbReference type="Proteomes" id="UP001249851"/>
    </source>
</evidence>
<dbReference type="SUPFAM" id="SSF53098">
    <property type="entry name" value="Ribonuclease H-like"/>
    <property type="match status" value="1"/>
</dbReference>
<sequence>MSYNGISQQVVSLFTSLRKLHQQQSSITSHRKKTISTAIQAYGFLCHVEIDLIDFRKLPCNCSNHHNWVLHVQDHFTKYSWILRLKHKETQEVASSLESLFWMFGFSTTLHSDNGKEFKSKVMTDFCAKHKIKQVFGAPRNTSTRALVERAHRTSKEHISNIIKELGLSPNNWCVKLGEAA</sequence>
<gene>
    <name evidence="2" type="ORF">P5673_026822</name>
</gene>
<proteinExistence type="predicted"/>
<dbReference type="AlphaFoldDB" id="A0AAD9UWA8"/>
<dbReference type="PANTHER" id="PTHR46585">
    <property type="entry name" value="INTEGRASE CORE DOMAIN CONTAINING PROTEIN"/>
    <property type="match status" value="1"/>
</dbReference>
<evidence type="ECO:0000259" key="1">
    <source>
        <dbReference type="PROSITE" id="PS50994"/>
    </source>
</evidence>
<keyword evidence="3" id="KW-1185">Reference proteome</keyword>
<dbReference type="PANTHER" id="PTHR46585:SF3">
    <property type="entry name" value="INTEGRASE CATALYTIC DOMAIN-CONTAINING PROTEIN"/>
    <property type="match status" value="1"/>
</dbReference>
<dbReference type="GO" id="GO:0003676">
    <property type="term" value="F:nucleic acid binding"/>
    <property type="evidence" value="ECO:0007669"/>
    <property type="project" value="InterPro"/>
</dbReference>
<name>A0AAD9UWA8_ACRCE</name>
<dbReference type="Proteomes" id="UP001249851">
    <property type="component" value="Unassembled WGS sequence"/>
</dbReference>
<evidence type="ECO:0000313" key="2">
    <source>
        <dbReference type="EMBL" id="KAK2552077.1"/>
    </source>
</evidence>
<dbReference type="EMBL" id="JARQWQ010000090">
    <property type="protein sequence ID" value="KAK2552077.1"/>
    <property type="molecule type" value="Genomic_DNA"/>
</dbReference>
<dbReference type="GO" id="GO:0015074">
    <property type="term" value="P:DNA integration"/>
    <property type="evidence" value="ECO:0007669"/>
    <property type="project" value="InterPro"/>
</dbReference>
<dbReference type="Gene3D" id="3.30.420.10">
    <property type="entry name" value="Ribonuclease H-like superfamily/Ribonuclease H"/>
    <property type="match status" value="1"/>
</dbReference>
<dbReference type="PROSITE" id="PS50994">
    <property type="entry name" value="INTEGRASE"/>
    <property type="match status" value="1"/>
</dbReference>
<protein>
    <submittedName>
        <fullName evidence="2">SCAN domain-containing protein 3</fullName>
    </submittedName>
</protein>